<dbReference type="AlphaFoldDB" id="A0A370QFK4"/>
<evidence type="ECO:0000256" key="1">
    <source>
        <dbReference type="SAM" id="Phobius"/>
    </source>
</evidence>
<name>A0A370QFK4_9FLAO</name>
<keyword evidence="3" id="KW-1185">Reference proteome</keyword>
<evidence type="ECO:0008006" key="4">
    <source>
        <dbReference type="Google" id="ProtNLM"/>
    </source>
</evidence>
<keyword evidence="1" id="KW-1133">Transmembrane helix</keyword>
<gene>
    <name evidence="2" type="ORF">C8D94_102327</name>
</gene>
<evidence type="ECO:0000313" key="3">
    <source>
        <dbReference type="Proteomes" id="UP000255317"/>
    </source>
</evidence>
<accession>A0A370QFK4</accession>
<dbReference type="OrthoDB" id="1138968at2"/>
<dbReference type="EMBL" id="QRAO01000002">
    <property type="protein sequence ID" value="RDK87145.1"/>
    <property type="molecule type" value="Genomic_DNA"/>
</dbReference>
<comment type="caution">
    <text evidence="2">The sequence shown here is derived from an EMBL/GenBank/DDBJ whole genome shotgun (WGS) entry which is preliminary data.</text>
</comment>
<keyword evidence="1" id="KW-0472">Membrane</keyword>
<dbReference type="RefSeq" id="WP_115123345.1">
    <property type="nucleotide sequence ID" value="NZ_QRAO01000002.1"/>
</dbReference>
<organism evidence="2 3">
    <name type="scientific">Marinirhabdus gelatinilytica</name>
    <dbReference type="NCBI Taxonomy" id="1703343"/>
    <lineage>
        <taxon>Bacteria</taxon>
        <taxon>Pseudomonadati</taxon>
        <taxon>Bacteroidota</taxon>
        <taxon>Flavobacteriia</taxon>
        <taxon>Flavobacteriales</taxon>
        <taxon>Flavobacteriaceae</taxon>
    </lineage>
</organism>
<feature type="transmembrane region" description="Helical" evidence="1">
    <location>
        <begin position="6"/>
        <end position="23"/>
    </location>
</feature>
<protein>
    <recommendedName>
        <fullName evidence="4">Glycerophosphoryl diester phosphodiesterase family protein</fullName>
    </recommendedName>
</protein>
<keyword evidence="1" id="KW-0812">Transmembrane</keyword>
<proteinExistence type="predicted"/>
<reference evidence="2 3" key="1">
    <citation type="submission" date="2018-07" db="EMBL/GenBank/DDBJ databases">
        <title>Genomic Encyclopedia of Type Strains, Phase IV (KMG-IV): sequencing the most valuable type-strain genomes for metagenomic binning, comparative biology and taxonomic classification.</title>
        <authorList>
            <person name="Goeker M."/>
        </authorList>
    </citation>
    <scope>NUCLEOTIDE SEQUENCE [LARGE SCALE GENOMIC DNA]</scope>
    <source>
        <strain evidence="2 3">DSM 101478</strain>
    </source>
</reference>
<dbReference type="Proteomes" id="UP000255317">
    <property type="component" value="Unassembled WGS sequence"/>
</dbReference>
<evidence type="ECO:0000313" key="2">
    <source>
        <dbReference type="EMBL" id="RDK87145.1"/>
    </source>
</evidence>
<sequence length="243" mass="28056">MTKGKLLKTAIILCLAVLGIWLYKYSPRKIEFMGYYDKIGAHRVNDLEKLGSALKYFDAIELDLVYQAETNILDVNHPPAPSIGLDFSEYMAALGTEHPFVWLDIKNLDSTNAEGVLKRLNLTVEKHNFPKEQILIETRFPEKLSLFSTEGYKTSYYLKQSLHKLKPSSLASEIEKIQKVLTDQPAVAISTEHFDYEILQQHFPKRTKYVWCLRHSKIGDFRIVRTLLKDESVALVLTRYNPF</sequence>